<dbReference type="Gene3D" id="1.10.3210.10">
    <property type="entry name" value="Hypothetical protein af1432"/>
    <property type="match status" value="1"/>
</dbReference>
<reference evidence="2 3" key="1">
    <citation type="submission" date="2017-10" db="EMBL/GenBank/DDBJ databases">
        <title>Resolving the taxonomy of Roseburia spp., Eubacterium rectale and Agathobacter spp. through phylogenomic analysis.</title>
        <authorList>
            <person name="Sheridan P.O."/>
            <person name="Walker A.W."/>
            <person name="Duncan S.H."/>
            <person name="Scott K.P."/>
            <person name="Toole P.W.O."/>
            <person name="Luis P."/>
            <person name="Flint H.J."/>
        </authorList>
    </citation>
    <scope>NUCLEOTIDE SEQUENCE [LARGE SCALE GENOMIC DNA]</scope>
    <source>
        <strain evidence="2 3">JK623</strain>
    </source>
</reference>
<dbReference type="PANTHER" id="PTHR43155:SF2">
    <property type="entry name" value="CYCLIC DI-GMP PHOSPHODIESTERASE PA4108"/>
    <property type="match status" value="1"/>
</dbReference>
<accession>A0A2G3E1Q8</accession>
<dbReference type="PROSITE" id="PS51832">
    <property type="entry name" value="HD_GYP"/>
    <property type="match status" value="1"/>
</dbReference>
<evidence type="ECO:0000313" key="2">
    <source>
        <dbReference type="EMBL" id="PHU37184.1"/>
    </source>
</evidence>
<dbReference type="InterPro" id="IPR037522">
    <property type="entry name" value="HD_GYP_dom"/>
</dbReference>
<dbReference type="SUPFAM" id="SSF109604">
    <property type="entry name" value="HD-domain/PDEase-like"/>
    <property type="match status" value="1"/>
</dbReference>
<evidence type="ECO:0000313" key="3">
    <source>
        <dbReference type="Proteomes" id="UP000224563"/>
    </source>
</evidence>
<organism evidence="2 3">
    <name type="scientific">Agathobacter ruminis</name>
    <dbReference type="NCBI Taxonomy" id="1712665"/>
    <lineage>
        <taxon>Bacteria</taxon>
        <taxon>Bacillati</taxon>
        <taxon>Bacillota</taxon>
        <taxon>Clostridia</taxon>
        <taxon>Lachnospirales</taxon>
        <taxon>Lachnospiraceae</taxon>
        <taxon>Agathobacter</taxon>
    </lineage>
</organism>
<dbReference type="PANTHER" id="PTHR43155">
    <property type="entry name" value="CYCLIC DI-GMP PHOSPHODIESTERASE PA4108-RELATED"/>
    <property type="match status" value="1"/>
</dbReference>
<dbReference type="RefSeq" id="WP_099386470.1">
    <property type="nucleotide sequence ID" value="NZ_JANSWH010000072.1"/>
</dbReference>
<comment type="caution">
    <text evidence="2">The sequence shown here is derived from an EMBL/GenBank/DDBJ whole genome shotgun (WGS) entry which is preliminary data.</text>
</comment>
<dbReference type="CDD" id="cd00077">
    <property type="entry name" value="HDc"/>
    <property type="match status" value="1"/>
</dbReference>
<dbReference type="InterPro" id="IPR003607">
    <property type="entry name" value="HD/PDEase_dom"/>
</dbReference>
<dbReference type="AlphaFoldDB" id="A0A2G3E1Q8"/>
<evidence type="ECO:0000259" key="1">
    <source>
        <dbReference type="PROSITE" id="PS51832"/>
    </source>
</evidence>
<proteinExistence type="predicted"/>
<dbReference type="InterPro" id="IPR006674">
    <property type="entry name" value="HD_domain"/>
</dbReference>
<dbReference type="SMART" id="SM00471">
    <property type="entry name" value="HDc"/>
    <property type="match status" value="1"/>
</dbReference>
<gene>
    <name evidence="2" type="ORF">CSX02_09250</name>
</gene>
<protein>
    <recommendedName>
        <fullName evidence="1">HD-GYP domain-containing protein</fullName>
    </recommendedName>
</protein>
<name>A0A2G3E1Q8_9FIRM</name>
<reference evidence="2 3" key="2">
    <citation type="submission" date="2017-10" db="EMBL/GenBank/DDBJ databases">
        <authorList>
            <person name="Banno H."/>
            <person name="Chua N.-H."/>
        </authorList>
    </citation>
    <scope>NUCLEOTIDE SEQUENCE [LARGE SCALE GENOMIC DNA]</scope>
    <source>
        <strain evidence="2 3">JK623</strain>
    </source>
</reference>
<dbReference type="EMBL" id="PDYG01000074">
    <property type="protein sequence ID" value="PHU37184.1"/>
    <property type="molecule type" value="Genomic_DNA"/>
</dbReference>
<sequence length="628" mass="74035">MTIMNDEQTNKINIEKDFEQYVERMKRIRALATPDITEIKTADEYSKVLIDHFRQIGVLAEQNYALIEDYIMPMRLPREELERFNEMLVNEIDAVEVDVHLSDWLMDKLMLSDIEMHSGQDDSSLLSRLFVQMRRAYYRIASFSRYHDYESERVREQIIKDAKIVDDYLAKERFAQLSVEARRILIECVKFAPQLYNNNEYPLSDEYCNEQFAIVERALSVCRDSFYRKLMPDYDWQSYKMYVHLYACYMIYADISQETAHKVYRYIKKLKGIVRRSHSRFKLGDWLDYKTRDFEMWALVVSGKENILEAGKRCYRSYSRRNQYDYSDTGILKNLDLPASFISLVKNHPVPFDEDLAKKYEAMAKGMLEYLYRIPKLSSQYFRCMIIFINLLMNYMEMPGILSMEDLCLNAFITLHPPSYIHSRMVAQISSCLSRHLAQLHPELLEERWKDNRFGFQMYAYHAGLCHDIGKLFIIDTICMYGRPLFDEEFEIIKKHPSVGAGVARKYDSLRDYMDVIRYHHVWYDGSRGYPDCPQGLGGVRNTAINIVHMADCMDAATDVVGRSYKAAKTLDQFIAEAKAGSGTEFAPYVVELLQNEKVKQELDFLLYQGRQNLYQETYLMLMQMKGK</sequence>
<dbReference type="Proteomes" id="UP000224563">
    <property type="component" value="Unassembled WGS sequence"/>
</dbReference>
<keyword evidence="3" id="KW-1185">Reference proteome</keyword>
<dbReference type="Pfam" id="PF01966">
    <property type="entry name" value="HD"/>
    <property type="match status" value="1"/>
</dbReference>
<feature type="domain" description="HD-GYP" evidence="1">
    <location>
        <begin position="397"/>
        <end position="610"/>
    </location>
</feature>